<dbReference type="InterPro" id="IPR001270">
    <property type="entry name" value="ClpA/B"/>
</dbReference>
<keyword evidence="3" id="KW-0934">Plastid</keyword>
<evidence type="ECO:0000256" key="2">
    <source>
        <dbReference type="ARBA" id="ARBA00022528"/>
    </source>
</evidence>
<dbReference type="OrthoDB" id="47330at2759"/>
<dbReference type="PROSITE" id="PS50151">
    <property type="entry name" value="UVR"/>
    <property type="match status" value="1"/>
</dbReference>
<dbReference type="InterPro" id="IPR001943">
    <property type="entry name" value="UVR_dom"/>
</dbReference>
<evidence type="ECO:0000259" key="9">
    <source>
        <dbReference type="PROSITE" id="PS50151"/>
    </source>
</evidence>
<dbReference type="InterPro" id="IPR018368">
    <property type="entry name" value="ClpA/B_CS1"/>
</dbReference>
<dbReference type="GO" id="GO:0016887">
    <property type="term" value="F:ATP hydrolysis activity"/>
    <property type="evidence" value="ECO:0007669"/>
    <property type="project" value="InterPro"/>
</dbReference>
<dbReference type="GO" id="GO:0005524">
    <property type="term" value="F:ATP binding"/>
    <property type="evidence" value="ECO:0007669"/>
    <property type="project" value="UniProtKB-KW"/>
</dbReference>
<dbReference type="InterPro" id="IPR003593">
    <property type="entry name" value="AAA+_ATPase"/>
</dbReference>
<evidence type="ECO:0000256" key="8">
    <source>
        <dbReference type="SAM" id="MobiDB-lite"/>
    </source>
</evidence>
<dbReference type="InterPro" id="IPR036628">
    <property type="entry name" value="Clp_N_dom_sf"/>
</dbReference>
<dbReference type="Gene3D" id="1.10.1780.10">
    <property type="entry name" value="Clp, N-terminal domain"/>
    <property type="match status" value="1"/>
</dbReference>
<keyword evidence="6" id="KW-0067">ATP-binding</keyword>
<dbReference type="GO" id="GO:0009507">
    <property type="term" value="C:chloroplast"/>
    <property type="evidence" value="ECO:0007669"/>
    <property type="project" value="UniProtKB-SubCell"/>
</dbReference>
<dbReference type="PANTHER" id="PTHR11638">
    <property type="entry name" value="ATP-DEPENDENT CLP PROTEASE"/>
    <property type="match status" value="1"/>
</dbReference>
<protein>
    <recommendedName>
        <fullName evidence="9">UVR domain-containing protein</fullName>
    </recommendedName>
</protein>
<keyword evidence="4" id="KW-0677">Repeat</keyword>
<evidence type="ECO:0000256" key="1">
    <source>
        <dbReference type="ARBA" id="ARBA00004229"/>
    </source>
</evidence>
<gene>
    <name evidence="10" type="ORF">LUZ63_015781</name>
</gene>
<dbReference type="SMART" id="SM01086">
    <property type="entry name" value="ClpB_D2-small"/>
    <property type="match status" value="1"/>
</dbReference>
<evidence type="ECO:0000256" key="5">
    <source>
        <dbReference type="ARBA" id="ARBA00022741"/>
    </source>
</evidence>
<name>A0A9Q0CCZ4_9POAL</name>
<evidence type="ECO:0000313" key="11">
    <source>
        <dbReference type="Proteomes" id="UP001151287"/>
    </source>
</evidence>
<dbReference type="Gene3D" id="4.10.860.10">
    <property type="entry name" value="UVR domain"/>
    <property type="match status" value="1"/>
</dbReference>
<dbReference type="PANTHER" id="PTHR11638:SF155">
    <property type="entry name" value="CHAPERONE PROTEIN CLPC1, CHLOROPLASTIC-LIKE"/>
    <property type="match status" value="1"/>
</dbReference>
<dbReference type="Gene3D" id="3.40.50.300">
    <property type="entry name" value="P-loop containing nucleotide triphosphate hydrolases"/>
    <property type="match status" value="2"/>
</dbReference>
<dbReference type="Pfam" id="PF10431">
    <property type="entry name" value="ClpB_D2-small"/>
    <property type="match status" value="1"/>
</dbReference>
<evidence type="ECO:0000313" key="10">
    <source>
        <dbReference type="EMBL" id="KAJ1691626.1"/>
    </source>
</evidence>
<dbReference type="CDD" id="cd00009">
    <property type="entry name" value="AAA"/>
    <property type="match status" value="1"/>
</dbReference>
<dbReference type="Gene3D" id="1.10.8.60">
    <property type="match status" value="2"/>
</dbReference>
<dbReference type="Pfam" id="PF07724">
    <property type="entry name" value="AAA_2"/>
    <property type="match status" value="1"/>
</dbReference>
<comment type="caution">
    <text evidence="10">The sequence shown here is derived from an EMBL/GenBank/DDBJ whole genome shotgun (WGS) entry which is preliminary data.</text>
</comment>
<sequence>MVRIKSWHSAKRLAEDTGHRSREQQPPHDPSHRSLTCHDYIGTEHLLLGLLREEKGVASHVLEVLGAELSKIHTQVIMIMWENTGDMGSGDGGSSGQKVSTVDIYGTDLTKMAKEGKLQPVAGREEQIQSVIEILGKKTKNNPCLIGEPGVGKTAIAEGLAQLIANRDVNETIIGKKVIKLDVGLLVAGTKYRGEFEEKLKKLMEEIKERDDIILFIDEVHTLIGAGAAEGAIDAANILKPPLARGELRCIGATTIDEYRKHIEKDKAFERRFQPVKVPEPTVDETIQILNGLREGYEIHHKVRYTNEALVAAAQLSNQYISHRFLPDKAIDLIDQAGSRVRDRSRVRSRYTQLLEEDKELHEELYQIIKEKTEAVRDQDVEKAGELRDREVELKAKITALINKCKEESKAKSEFGEICPVVTEDDIQCIVTSWTGIPVEKVSSEESKRLLKMEEILHNRIIGQDEAVKAISDAFCRSRVSLRETNQPIASFIFTGPTGVGKSELAKALAACYFGSEDAMIHLDMSDFMERHTVSKLVGSPPGYVGYTESGLLTEKVRSRPYTVVLFDEIEKAHPDVFNMMLQILEDGRLTDNKGRTIDFKNTILIMTSNVGKELTQHFRPEFLNRLNEIIEFRQLTKLELKEIAELMLKKTFGWVKKNDIDLQWTERLKDRVVDEGYDPNYGARPVRRAIERLETSFCKKKLEDEIKNGDSVIVDVDSKGKVVFLSGDSR</sequence>
<keyword evidence="11" id="KW-1185">Reference proteome</keyword>
<feature type="compositionally biased region" description="Basic residues" evidence="8">
    <location>
        <begin position="1"/>
        <end position="11"/>
    </location>
</feature>
<evidence type="ECO:0000256" key="4">
    <source>
        <dbReference type="ARBA" id="ARBA00022737"/>
    </source>
</evidence>
<dbReference type="EMBL" id="JAMQYH010000004">
    <property type="protein sequence ID" value="KAJ1691626.1"/>
    <property type="molecule type" value="Genomic_DNA"/>
</dbReference>
<dbReference type="GO" id="GO:0034605">
    <property type="term" value="P:cellular response to heat"/>
    <property type="evidence" value="ECO:0007669"/>
    <property type="project" value="TreeGrafter"/>
</dbReference>
<dbReference type="Pfam" id="PF17871">
    <property type="entry name" value="AAA_lid_9"/>
    <property type="match status" value="1"/>
</dbReference>
<comment type="subcellular location">
    <subcellularLocation>
        <location evidence="1">Plastid</location>
        <location evidence="1">Chloroplast</location>
    </subcellularLocation>
</comment>
<reference evidence="10" key="1">
    <citation type="journal article" date="2022" name="Cell">
        <title>Repeat-based holocentromeres influence genome architecture and karyotype evolution.</title>
        <authorList>
            <person name="Hofstatter P.G."/>
            <person name="Thangavel G."/>
            <person name="Lux T."/>
            <person name="Neumann P."/>
            <person name="Vondrak T."/>
            <person name="Novak P."/>
            <person name="Zhang M."/>
            <person name="Costa L."/>
            <person name="Castellani M."/>
            <person name="Scott A."/>
            <person name="Toegelov H."/>
            <person name="Fuchs J."/>
            <person name="Mata-Sucre Y."/>
            <person name="Dias Y."/>
            <person name="Vanzela A.L.L."/>
            <person name="Huettel B."/>
            <person name="Almeida C.C.S."/>
            <person name="Simkova H."/>
            <person name="Souza G."/>
            <person name="Pedrosa-Harand A."/>
            <person name="Macas J."/>
            <person name="Mayer K.F.X."/>
            <person name="Houben A."/>
            <person name="Marques A."/>
        </authorList>
    </citation>
    <scope>NUCLEOTIDE SEQUENCE</scope>
    <source>
        <strain evidence="10">RhyBre1mFocal</strain>
    </source>
</reference>
<keyword evidence="5" id="KW-0547">Nucleotide-binding</keyword>
<feature type="domain" description="UVR" evidence="9">
    <location>
        <begin position="362"/>
        <end position="397"/>
    </location>
</feature>
<dbReference type="InterPro" id="IPR041546">
    <property type="entry name" value="ClpA/ClpB_AAA_lid"/>
</dbReference>
<dbReference type="InterPro" id="IPR004176">
    <property type="entry name" value="Clp_R_N"/>
</dbReference>
<keyword evidence="2" id="KW-0150">Chloroplast</keyword>
<accession>A0A9Q0CCZ4</accession>
<dbReference type="InterPro" id="IPR019489">
    <property type="entry name" value="Clp_ATPase_C"/>
</dbReference>
<evidence type="ECO:0000256" key="7">
    <source>
        <dbReference type="ARBA" id="ARBA00023186"/>
    </source>
</evidence>
<dbReference type="FunFam" id="3.40.50.300:FF:000010">
    <property type="entry name" value="Chaperone clpB 1, putative"/>
    <property type="match status" value="1"/>
</dbReference>
<dbReference type="Pfam" id="PF02861">
    <property type="entry name" value="Clp_N"/>
    <property type="match status" value="1"/>
</dbReference>
<dbReference type="Pfam" id="PF00004">
    <property type="entry name" value="AAA"/>
    <property type="match status" value="1"/>
</dbReference>
<organism evidence="10 11">
    <name type="scientific">Rhynchospora breviuscula</name>
    <dbReference type="NCBI Taxonomy" id="2022672"/>
    <lineage>
        <taxon>Eukaryota</taxon>
        <taxon>Viridiplantae</taxon>
        <taxon>Streptophyta</taxon>
        <taxon>Embryophyta</taxon>
        <taxon>Tracheophyta</taxon>
        <taxon>Spermatophyta</taxon>
        <taxon>Magnoliopsida</taxon>
        <taxon>Liliopsida</taxon>
        <taxon>Poales</taxon>
        <taxon>Cyperaceae</taxon>
        <taxon>Cyperoideae</taxon>
        <taxon>Rhynchosporeae</taxon>
        <taxon>Rhynchospora</taxon>
    </lineage>
</organism>
<dbReference type="FunFam" id="3.40.50.300:FF:000025">
    <property type="entry name" value="ATP-dependent Clp protease subunit"/>
    <property type="match status" value="1"/>
</dbReference>
<dbReference type="SUPFAM" id="SSF81923">
    <property type="entry name" value="Double Clp-N motif"/>
    <property type="match status" value="1"/>
</dbReference>
<dbReference type="SUPFAM" id="SSF52540">
    <property type="entry name" value="P-loop containing nucleoside triphosphate hydrolases"/>
    <property type="match status" value="2"/>
</dbReference>
<dbReference type="AlphaFoldDB" id="A0A9Q0CCZ4"/>
<dbReference type="PROSITE" id="PS00870">
    <property type="entry name" value="CLPAB_1"/>
    <property type="match status" value="1"/>
</dbReference>
<proteinExistence type="predicted"/>
<evidence type="ECO:0000256" key="3">
    <source>
        <dbReference type="ARBA" id="ARBA00022640"/>
    </source>
</evidence>
<feature type="compositionally biased region" description="Basic and acidic residues" evidence="8">
    <location>
        <begin position="12"/>
        <end position="32"/>
    </location>
</feature>
<dbReference type="SMART" id="SM00382">
    <property type="entry name" value="AAA"/>
    <property type="match status" value="2"/>
</dbReference>
<dbReference type="InterPro" id="IPR050130">
    <property type="entry name" value="ClpA_ClpB"/>
</dbReference>
<dbReference type="CDD" id="cd19499">
    <property type="entry name" value="RecA-like_ClpB_Hsp104-like"/>
    <property type="match status" value="1"/>
</dbReference>
<keyword evidence="7" id="KW-0143">Chaperone</keyword>
<dbReference type="InterPro" id="IPR003959">
    <property type="entry name" value="ATPase_AAA_core"/>
</dbReference>
<feature type="region of interest" description="Disordered" evidence="8">
    <location>
        <begin position="1"/>
        <end position="36"/>
    </location>
</feature>
<evidence type="ECO:0000256" key="6">
    <source>
        <dbReference type="ARBA" id="ARBA00022840"/>
    </source>
</evidence>
<dbReference type="InterPro" id="IPR027417">
    <property type="entry name" value="P-loop_NTPase"/>
</dbReference>
<dbReference type="PRINTS" id="PR00300">
    <property type="entry name" value="CLPPROTEASEA"/>
</dbReference>
<dbReference type="Proteomes" id="UP001151287">
    <property type="component" value="Unassembled WGS sequence"/>
</dbReference>